<dbReference type="AlphaFoldDB" id="A0A2R5FN06"/>
<sequence>MRRFLQRVDEAEQLTETNYGSGQLSGGGSVFEHIYFNDHTWFSVKRIPSTLRFVYLDHRGQGGIGIIFSEPMNSEGYKASEVKKWIKDNYPTLLPHWTLYRANHPT</sequence>
<keyword evidence="2" id="KW-1185">Reference proteome</keyword>
<reference evidence="1 2" key="1">
    <citation type="submission" date="2017-06" db="EMBL/GenBank/DDBJ databases">
        <title>Genome sequencing of cyanobaciteial culture collection at National Institute for Environmental Studies (NIES).</title>
        <authorList>
            <person name="Hirose Y."/>
            <person name="Shimura Y."/>
            <person name="Fujisawa T."/>
            <person name="Nakamura Y."/>
            <person name="Kawachi M."/>
        </authorList>
    </citation>
    <scope>NUCLEOTIDE SEQUENCE [LARGE SCALE GENOMIC DNA]</scope>
    <source>
        <strain evidence="1 2">NIES-4072</strain>
    </source>
</reference>
<protein>
    <submittedName>
        <fullName evidence="1">Uncharacterized protein</fullName>
    </submittedName>
</protein>
<organism evidence="1 2">
    <name type="scientific">Nostoc commune NIES-4072</name>
    <dbReference type="NCBI Taxonomy" id="2005467"/>
    <lineage>
        <taxon>Bacteria</taxon>
        <taxon>Bacillati</taxon>
        <taxon>Cyanobacteriota</taxon>
        <taxon>Cyanophyceae</taxon>
        <taxon>Nostocales</taxon>
        <taxon>Nostocaceae</taxon>
        <taxon>Nostoc</taxon>
    </lineage>
</organism>
<name>A0A2R5FN06_NOSCO</name>
<comment type="caution">
    <text evidence="1">The sequence shown here is derived from an EMBL/GenBank/DDBJ whole genome shotgun (WGS) entry which is preliminary data.</text>
</comment>
<evidence type="ECO:0000313" key="1">
    <source>
        <dbReference type="EMBL" id="GBG18838.1"/>
    </source>
</evidence>
<dbReference type="Proteomes" id="UP000245124">
    <property type="component" value="Unassembled WGS sequence"/>
</dbReference>
<gene>
    <name evidence="1" type="ORF">NIES4072_25030</name>
</gene>
<evidence type="ECO:0000313" key="2">
    <source>
        <dbReference type="Proteomes" id="UP000245124"/>
    </source>
</evidence>
<dbReference type="EMBL" id="BDUD01000001">
    <property type="protein sequence ID" value="GBG18838.1"/>
    <property type="molecule type" value="Genomic_DNA"/>
</dbReference>
<dbReference type="RefSeq" id="WP_109008752.1">
    <property type="nucleotide sequence ID" value="NZ_BDUD01000001.1"/>
</dbReference>
<accession>A0A2R5FN06</accession>
<proteinExistence type="predicted"/>